<dbReference type="EMBL" id="QFWV02000009">
    <property type="protein sequence ID" value="RKF05573.1"/>
    <property type="molecule type" value="Genomic_DNA"/>
</dbReference>
<keyword evidence="3 6" id="KW-0456">Lyase</keyword>
<reference evidence="7 8" key="1">
    <citation type="journal article" date="2018" name="Int. J. Syst. Bacteriol.">
        <title>Oceaniradius stylonemae gen. nov., sp. nov., isolated from a red alga, Stylonema cornu-cervi.</title>
        <authorList>
            <person name="Jeong S."/>
        </authorList>
    </citation>
    <scope>NUCLEOTIDE SEQUENCE [LARGE SCALE GENOMIC DNA]</scope>
    <source>
        <strain evidence="7 8">StC1</strain>
    </source>
</reference>
<dbReference type="PANTHER" id="PTHR10889">
    <property type="entry name" value="DEOXYRIBOSE-PHOSPHATE ALDOLASE"/>
    <property type="match status" value="1"/>
</dbReference>
<evidence type="ECO:0000256" key="2">
    <source>
        <dbReference type="ARBA" id="ARBA00022490"/>
    </source>
</evidence>
<dbReference type="GO" id="GO:0016052">
    <property type="term" value="P:carbohydrate catabolic process"/>
    <property type="evidence" value="ECO:0007669"/>
    <property type="project" value="TreeGrafter"/>
</dbReference>
<dbReference type="CDD" id="cd00959">
    <property type="entry name" value="DeoC"/>
    <property type="match status" value="1"/>
</dbReference>
<dbReference type="NCBIfam" id="TIGR00126">
    <property type="entry name" value="deoC"/>
    <property type="match status" value="1"/>
</dbReference>
<dbReference type="Gene3D" id="3.20.20.70">
    <property type="entry name" value="Aldolase class I"/>
    <property type="match status" value="1"/>
</dbReference>
<dbReference type="SMART" id="SM01133">
    <property type="entry name" value="DeoC"/>
    <property type="match status" value="1"/>
</dbReference>
<evidence type="ECO:0000256" key="4">
    <source>
        <dbReference type="ARBA" id="ARBA00023270"/>
    </source>
</evidence>
<name>A0A3A8AIE8_9HYPH</name>
<protein>
    <recommendedName>
        <fullName evidence="6">Deoxyribose-phosphate aldolase</fullName>
        <shortName evidence="6">DERA</shortName>
        <ecNumber evidence="6">4.1.2.4</ecNumber>
    </recommendedName>
    <alternativeName>
        <fullName evidence="6">2-deoxy-D-ribose 5-phosphate aldolase</fullName>
    </alternativeName>
    <alternativeName>
        <fullName evidence="6">Phosphodeoxyriboaldolase</fullName>
        <shortName evidence="6">Deoxyriboaldolase</shortName>
    </alternativeName>
</protein>
<comment type="function">
    <text evidence="6">Catalyzes a reversible aldol reaction between acetaldehyde and D-glyceraldehyde 3-phosphate to generate 2-deoxy-D-ribose 5-phosphate.</text>
</comment>
<evidence type="ECO:0000313" key="8">
    <source>
        <dbReference type="Proteomes" id="UP000246132"/>
    </source>
</evidence>
<dbReference type="Pfam" id="PF01791">
    <property type="entry name" value="DeoC"/>
    <property type="match status" value="1"/>
</dbReference>
<evidence type="ECO:0000256" key="5">
    <source>
        <dbReference type="ARBA" id="ARBA00048791"/>
    </source>
</evidence>
<feature type="active site" description="Schiff-base intermediate with acetaldehyde" evidence="6">
    <location>
        <position position="157"/>
    </location>
</feature>
<comment type="pathway">
    <text evidence="6">Carbohydrate degradation; 2-deoxy-D-ribose 1-phosphate degradation; D-glyceraldehyde 3-phosphate and acetaldehyde from 2-deoxy-alpha-D-ribose 1-phosphate: step 2/2.</text>
</comment>
<dbReference type="InterPro" id="IPR011343">
    <property type="entry name" value="DeoC"/>
</dbReference>
<dbReference type="EC" id="4.1.2.4" evidence="6"/>
<comment type="catalytic activity">
    <reaction evidence="5 6">
        <text>2-deoxy-D-ribose 5-phosphate = D-glyceraldehyde 3-phosphate + acetaldehyde</text>
        <dbReference type="Rhea" id="RHEA:12821"/>
        <dbReference type="ChEBI" id="CHEBI:15343"/>
        <dbReference type="ChEBI" id="CHEBI:59776"/>
        <dbReference type="ChEBI" id="CHEBI:62877"/>
        <dbReference type="EC" id="4.1.2.4"/>
    </reaction>
</comment>
<gene>
    <name evidence="6 7" type="primary">deoC</name>
    <name evidence="7" type="ORF">DEM25_017325</name>
</gene>
<organism evidence="7 8">
    <name type="scientific">Oceaniradius stylonematis</name>
    <dbReference type="NCBI Taxonomy" id="2184161"/>
    <lineage>
        <taxon>Bacteria</taxon>
        <taxon>Pseudomonadati</taxon>
        <taxon>Pseudomonadota</taxon>
        <taxon>Alphaproteobacteria</taxon>
        <taxon>Hyphomicrobiales</taxon>
        <taxon>Ahrensiaceae</taxon>
        <taxon>Oceaniradius</taxon>
    </lineage>
</organism>
<dbReference type="OrthoDB" id="9778711at2"/>
<dbReference type="AlphaFoldDB" id="A0A3A8AIE8"/>
<sequence length="226" mass="23295">MAMSDVSRLAAHIQHTNVSPATTRDEIAGLCDEAAAFGFNGVMVQPCWISLCRARLAGTNVRVCSAMAYPLGGSLTRSKVAEMRDLVSEGAQEVDFMANIGFLASGDVNAFHDEIAALVDAAGAVPLKIMLELGAMPDDLWQTAIGQAEKAGVAYVKNSSGWGLGGKASVETIGFMKRCVTRAKVKASGGIRSADDADAILKAGAELIGTSAGPAIMEGRVGAGGY</sequence>
<keyword evidence="8" id="KW-1185">Reference proteome</keyword>
<keyword evidence="4 6" id="KW-0704">Schiff base</keyword>
<keyword evidence="2 6" id="KW-0963">Cytoplasm</keyword>
<dbReference type="GO" id="GO:0005737">
    <property type="term" value="C:cytoplasm"/>
    <property type="evidence" value="ECO:0007669"/>
    <property type="project" value="UniProtKB-SubCell"/>
</dbReference>
<evidence type="ECO:0000256" key="3">
    <source>
        <dbReference type="ARBA" id="ARBA00023239"/>
    </source>
</evidence>
<dbReference type="InterPro" id="IPR002915">
    <property type="entry name" value="DeoC/FbaB/LacD_aldolase"/>
</dbReference>
<dbReference type="HAMAP" id="MF_00114">
    <property type="entry name" value="DeoC_type1"/>
    <property type="match status" value="1"/>
</dbReference>
<dbReference type="GO" id="GO:0009264">
    <property type="term" value="P:deoxyribonucleotide catabolic process"/>
    <property type="evidence" value="ECO:0007669"/>
    <property type="project" value="UniProtKB-UniRule"/>
</dbReference>
<dbReference type="Proteomes" id="UP000246132">
    <property type="component" value="Unassembled WGS sequence"/>
</dbReference>
<dbReference type="InterPro" id="IPR013785">
    <property type="entry name" value="Aldolase_TIM"/>
</dbReference>
<evidence type="ECO:0000256" key="6">
    <source>
        <dbReference type="HAMAP-Rule" id="MF_00114"/>
    </source>
</evidence>
<evidence type="ECO:0000313" key="7">
    <source>
        <dbReference type="EMBL" id="RKF05573.1"/>
    </source>
</evidence>
<dbReference type="PIRSF" id="PIRSF001357">
    <property type="entry name" value="DeoC"/>
    <property type="match status" value="1"/>
</dbReference>
<dbReference type="PANTHER" id="PTHR10889:SF1">
    <property type="entry name" value="DEOXYRIBOSE-PHOSPHATE ALDOLASE"/>
    <property type="match status" value="1"/>
</dbReference>
<evidence type="ECO:0000256" key="1">
    <source>
        <dbReference type="ARBA" id="ARBA00010936"/>
    </source>
</evidence>
<feature type="active site" description="Proton donor/acceptor" evidence="6">
    <location>
        <position position="186"/>
    </location>
</feature>
<dbReference type="SUPFAM" id="SSF51569">
    <property type="entry name" value="Aldolase"/>
    <property type="match status" value="1"/>
</dbReference>
<dbReference type="InterPro" id="IPR028581">
    <property type="entry name" value="DeoC_typeI"/>
</dbReference>
<dbReference type="GO" id="GO:0006018">
    <property type="term" value="P:2-deoxyribose 1-phosphate catabolic process"/>
    <property type="evidence" value="ECO:0007669"/>
    <property type="project" value="UniProtKB-UniRule"/>
</dbReference>
<dbReference type="UniPathway" id="UPA00002">
    <property type="reaction ID" value="UER00468"/>
</dbReference>
<comment type="subcellular location">
    <subcellularLocation>
        <location evidence="6">Cytoplasm</location>
    </subcellularLocation>
</comment>
<dbReference type="GO" id="GO:0004139">
    <property type="term" value="F:deoxyribose-phosphate aldolase activity"/>
    <property type="evidence" value="ECO:0007669"/>
    <property type="project" value="UniProtKB-UniRule"/>
</dbReference>
<comment type="similarity">
    <text evidence="1 6">Belongs to the DeoC/FbaB aldolase family. DeoC type 1 subfamily.</text>
</comment>
<feature type="active site" description="Proton donor/acceptor" evidence="6">
    <location>
        <position position="95"/>
    </location>
</feature>
<proteinExistence type="inferred from homology"/>
<accession>A0A3A8AIE8</accession>
<comment type="caution">
    <text evidence="7">The sequence shown here is derived from an EMBL/GenBank/DDBJ whole genome shotgun (WGS) entry which is preliminary data.</text>
</comment>